<proteinExistence type="predicted"/>
<protein>
    <submittedName>
        <fullName evidence="2">Acyl carrier protein</fullName>
    </submittedName>
</protein>
<dbReference type="EMBL" id="CP050177">
    <property type="protein sequence ID" value="QIQ03387.1"/>
    <property type="molecule type" value="Genomic_DNA"/>
</dbReference>
<evidence type="ECO:0000313" key="3">
    <source>
        <dbReference type="Proteomes" id="UP000501179"/>
    </source>
</evidence>
<evidence type="ECO:0000313" key="2">
    <source>
        <dbReference type="EMBL" id="QIQ03387.1"/>
    </source>
</evidence>
<evidence type="ECO:0000259" key="1">
    <source>
        <dbReference type="PROSITE" id="PS50075"/>
    </source>
</evidence>
<dbReference type="KEGG" id="slia:HA039_14515"/>
<dbReference type="Pfam" id="PF00550">
    <property type="entry name" value="PP-binding"/>
    <property type="match status" value="1"/>
</dbReference>
<dbReference type="RefSeq" id="WP_167029145.1">
    <property type="nucleotide sequence ID" value="NZ_CP050177.1"/>
</dbReference>
<feature type="domain" description="Carrier" evidence="1">
    <location>
        <begin position="2"/>
        <end position="76"/>
    </location>
</feature>
<accession>A0A6G9GZS5</accession>
<dbReference type="AlphaFoldDB" id="A0A6G9GZS5"/>
<dbReference type="SUPFAM" id="SSF47336">
    <property type="entry name" value="ACP-like"/>
    <property type="match status" value="1"/>
</dbReference>
<reference evidence="2 3" key="1">
    <citation type="submission" date="2020-03" db="EMBL/GenBank/DDBJ databases">
        <title>A novel species.</title>
        <authorList>
            <person name="Gao J."/>
        </authorList>
    </citation>
    <scope>NUCLEOTIDE SEQUENCE [LARGE SCALE GENOMIC DNA]</scope>
    <source>
        <strain evidence="2 3">QMT-12</strain>
    </source>
</reference>
<sequence length="92" mass="9844">MEAVSQYLVTLLADKFDVDPDAVKPGSTLAELELDSLAVVELFVTVREQWGVELDDSDSAADLTVEDVARLVADQLPDDSGPVEATDPGTPR</sequence>
<gene>
    <name evidence="2" type="ORF">HA039_14515</name>
</gene>
<dbReference type="Gene3D" id="1.10.1200.10">
    <property type="entry name" value="ACP-like"/>
    <property type="match status" value="1"/>
</dbReference>
<name>A0A6G9GZS5_9ACTN</name>
<dbReference type="InterPro" id="IPR036736">
    <property type="entry name" value="ACP-like_sf"/>
</dbReference>
<dbReference type="Proteomes" id="UP000501179">
    <property type="component" value="Chromosome"/>
</dbReference>
<dbReference type="InterPro" id="IPR009081">
    <property type="entry name" value="PP-bd_ACP"/>
</dbReference>
<dbReference type="PROSITE" id="PS50075">
    <property type="entry name" value="CARRIER"/>
    <property type="match status" value="1"/>
</dbReference>
<keyword evidence="3" id="KW-1185">Reference proteome</keyword>
<organism evidence="2 3">
    <name type="scientific">Streptomyces liangshanensis</name>
    <dbReference type="NCBI Taxonomy" id="2717324"/>
    <lineage>
        <taxon>Bacteria</taxon>
        <taxon>Bacillati</taxon>
        <taxon>Actinomycetota</taxon>
        <taxon>Actinomycetes</taxon>
        <taxon>Kitasatosporales</taxon>
        <taxon>Streptomycetaceae</taxon>
        <taxon>Streptomyces</taxon>
    </lineage>
</organism>